<dbReference type="STRING" id="1850252.LPB136_00130"/>
<dbReference type="AlphaFoldDB" id="A0A1L3JFG3"/>
<name>A0A1L3JFG3_9FLAO</name>
<keyword evidence="1" id="KW-0732">Signal</keyword>
<dbReference type="EMBL" id="CP018155">
    <property type="protein sequence ID" value="APG66344.1"/>
    <property type="molecule type" value="Genomic_DNA"/>
</dbReference>
<reference evidence="2 4" key="1">
    <citation type="submission" date="2016-11" db="EMBL/GenBank/DDBJ databases">
        <title>Tenacibaculum sp. LPB0136, isolated from marine environment.</title>
        <authorList>
            <person name="Kim E."/>
            <person name="Yi H."/>
        </authorList>
    </citation>
    <scope>NUCLEOTIDE SEQUENCE [LARGE SCALE GENOMIC DNA]</scope>
    <source>
        <strain evidence="2 4">LPB0136</strain>
    </source>
</reference>
<protein>
    <recommendedName>
        <fullName evidence="5">Outer membrane protein beta-barrel domain-containing protein</fullName>
    </recommendedName>
</protein>
<feature type="signal peptide" evidence="1">
    <location>
        <begin position="1"/>
        <end position="20"/>
    </location>
</feature>
<evidence type="ECO:0000313" key="2">
    <source>
        <dbReference type="EMBL" id="APG63871.1"/>
    </source>
</evidence>
<dbReference type="InterPro" id="IPR011250">
    <property type="entry name" value="OMP/PagP_B-barrel"/>
</dbReference>
<dbReference type="RefSeq" id="WP_072554193.1">
    <property type="nucleotide sequence ID" value="NZ_CP018155.1"/>
</dbReference>
<accession>A0A1L3JFG3</accession>
<evidence type="ECO:0000313" key="3">
    <source>
        <dbReference type="EMBL" id="APG66344.1"/>
    </source>
</evidence>
<dbReference type="KEGG" id="ten:LPB136_00130"/>
<dbReference type="KEGG" id="ten:LPB136_13605"/>
<gene>
    <name evidence="2" type="ORF">LPB136_00130</name>
    <name evidence="3" type="ORF">LPB136_13605</name>
</gene>
<keyword evidence="4" id="KW-1185">Reference proteome</keyword>
<sequence length="148" mass="15648">MKKILLSLGLIIAGAFSANAQDISENAIGLRFSGGNGVGGEITYQRALGENNRLEIDLGLANEFTNFKATGLYQWVWNLEDKFNWYAGAGGGIVSAGGTGIYAAGVVGIEYDFDTPILLSVDYRPEIGISGGLSGLNSDVALSVKYQF</sequence>
<evidence type="ECO:0008006" key="5">
    <source>
        <dbReference type="Google" id="ProtNLM"/>
    </source>
</evidence>
<dbReference type="SUPFAM" id="SSF56925">
    <property type="entry name" value="OMPA-like"/>
    <property type="match status" value="1"/>
</dbReference>
<evidence type="ECO:0000313" key="4">
    <source>
        <dbReference type="Proteomes" id="UP000181898"/>
    </source>
</evidence>
<dbReference type="OrthoDB" id="978645at2"/>
<dbReference type="EMBL" id="CP018155">
    <property type="protein sequence ID" value="APG63871.1"/>
    <property type="molecule type" value="Genomic_DNA"/>
</dbReference>
<proteinExistence type="predicted"/>
<feature type="chain" id="PRO_5011896937" description="Outer membrane protein beta-barrel domain-containing protein" evidence="1">
    <location>
        <begin position="21"/>
        <end position="148"/>
    </location>
</feature>
<organism evidence="2 4">
    <name type="scientific">Tenacibaculum todarodis</name>
    <dbReference type="NCBI Taxonomy" id="1850252"/>
    <lineage>
        <taxon>Bacteria</taxon>
        <taxon>Pseudomonadati</taxon>
        <taxon>Bacteroidota</taxon>
        <taxon>Flavobacteriia</taxon>
        <taxon>Flavobacteriales</taxon>
        <taxon>Flavobacteriaceae</taxon>
        <taxon>Tenacibaculum</taxon>
    </lineage>
</organism>
<evidence type="ECO:0000256" key="1">
    <source>
        <dbReference type="SAM" id="SignalP"/>
    </source>
</evidence>
<dbReference type="Proteomes" id="UP000181898">
    <property type="component" value="Chromosome"/>
</dbReference>